<gene>
    <name evidence="1" type="ORF">BdWA1_002328</name>
</gene>
<organism evidence="1 2">
    <name type="scientific">Babesia duncani</name>
    <dbReference type="NCBI Taxonomy" id="323732"/>
    <lineage>
        <taxon>Eukaryota</taxon>
        <taxon>Sar</taxon>
        <taxon>Alveolata</taxon>
        <taxon>Apicomplexa</taxon>
        <taxon>Aconoidasida</taxon>
        <taxon>Piroplasmida</taxon>
        <taxon>Babesiidae</taxon>
        <taxon>Babesia</taxon>
    </lineage>
</organism>
<dbReference type="EMBL" id="JALLKP010000003">
    <property type="protein sequence ID" value="KAK2195735.1"/>
    <property type="molecule type" value="Genomic_DNA"/>
</dbReference>
<evidence type="ECO:0000313" key="2">
    <source>
        <dbReference type="Proteomes" id="UP001214638"/>
    </source>
</evidence>
<evidence type="ECO:0000313" key="1">
    <source>
        <dbReference type="EMBL" id="KAK2195735.1"/>
    </source>
</evidence>
<dbReference type="RefSeq" id="XP_067802578.1">
    <property type="nucleotide sequence ID" value="XM_067947356.1"/>
</dbReference>
<comment type="caution">
    <text evidence="1">The sequence shown here is derived from an EMBL/GenBank/DDBJ whole genome shotgun (WGS) entry which is preliminary data.</text>
</comment>
<name>A0AAD9PJC1_9APIC</name>
<dbReference type="GeneID" id="94336626"/>
<sequence length="73" mass="8268">MQIQRETIHSITPYVSYVVSLAEEHSPTTTSFIIWNSFHVIMGTSGTSKPYINRSIQYIFITADSCTCDMKCS</sequence>
<proteinExistence type="predicted"/>
<keyword evidence="2" id="KW-1185">Reference proteome</keyword>
<accession>A0AAD9PJC1</accession>
<dbReference type="KEGG" id="bdw:94336626"/>
<reference evidence="1" key="1">
    <citation type="journal article" date="2023" name="Nat. Microbiol.">
        <title>Babesia duncani multi-omics identifies virulence factors and drug targets.</title>
        <authorList>
            <person name="Singh P."/>
            <person name="Lonardi S."/>
            <person name="Liang Q."/>
            <person name="Vydyam P."/>
            <person name="Khabirova E."/>
            <person name="Fang T."/>
            <person name="Gihaz S."/>
            <person name="Thekkiniath J."/>
            <person name="Munshi M."/>
            <person name="Abel S."/>
            <person name="Ciampossin L."/>
            <person name="Batugedara G."/>
            <person name="Gupta M."/>
            <person name="Lu X.M."/>
            <person name="Lenz T."/>
            <person name="Chakravarty S."/>
            <person name="Cornillot E."/>
            <person name="Hu Y."/>
            <person name="Ma W."/>
            <person name="Gonzalez L.M."/>
            <person name="Sanchez S."/>
            <person name="Estrada K."/>
            <person name="Sanchez-Flores A."/>
            <person name="Montero E."/>
            <person name="Harb O.S."/>
            <person name="Le Roch K.G."/>
            <person name="Mamoun C.B."/>
        </authorList>
    </citation>
    <scope>NUCLEOTIDE SEQUENCE</scope>
    <source>
        <strain evidence="1">WA1</strain>
    </source>
</reference>
<dbReference type="Proteomes" id="UP001214638">
    <property type="component" value="Unassembled WGS sequence"/>
</dbReference>
<protein>
    <submittedName>
        <fullName evidence="1">Uncharacterized protein</fullName>
    </submittedName>
</protein>
<dbReference type="AlphaFoldDB" id="A0AAD9PJC1"/>